<feature type="domain" description="Conserved Oligomeric Golgi complex subunit 6 C-terminal" evidence="1">
    <location>
        <begin position="32"/>
        <end position="487"/>
    </location>
</feature>
<organism evidence="2 3">
    <name type="scientific">Rotaria sordida</name>
    <dbReference type="NCBI Taxonomy" id="392033"/>
    <lineage>
        <taxon>Eukaryota</taxon>
        <taxon>Metazoa</taxon>
        <taxon>Spiralia</taxon>
        <taxon>Gnathifera</taxon>
        <taxon>Rotifera</taxon>
        <taxon>Eurotatoria</taxon>
        <taxon>Bdelloidea</taxon>
        <taxon>Philodinida</taxon>
        <taxon>Philodinidae</taxon>
        <taxon>Rotaria</taxon>
    </lineage>
</organism>
<dbReference type="GO" id="GO:0017119">
    <property type="term" value="C:Golgi transport complex"/>
    <property type="evidence" value="ECO:0007669"/>
    <property type="project" value="InterPro"/>
</dbReference>
<dbReference type="AlphaFoldDB" id="A0A814BS45"/>
<sequence length="488" mass="55669">MNLSMFQQFFNVLKRVKSIYQDCKLLLRTNQQTIGLEIMEQMALHQESAYERLYRWLQSECRLLTTESPEISTLIGEALDGLKERQVLFKYILDEYGTARRNALVRGFIDALTRGGPGGTPRPIELSSHDPLRYVGDMLAWTHQSTASEKEYAEILLRKLKDWNELQKTIQTLLGYITEGLCRPLRVRLEQVLVSQHEPVTLYKLTNLLKFYETTIKQLLPIECQLVLVLDEVSNLSSKMFLNALNATATRLIEKVDIPTNDLNLSDELRRTLALLRDILETHSTSMIPFESKRVDFQQIVYSIIDPLLQMCSLSATKLGVIEMAVYLVNCISAIRTTLAVFAFTDEKIDMLEGQIEANTDTLIGEQATYILLRTDLLDAYRIVEKQQQESNTNVTALALKPGMDTVTLKAAMVKFDLYLASPDLYIMPQLKYLTSAVIREKIKKRSVELICAAYASLYSAIMDPKNNYANPYSIMPHTPEQIVKLLS</sequence>
<dbReference type="InterPro" id="IPR010490">
    <property type="entry name" value="COG6"/>
</dbReference>
<proteinExistence type="predicted"/>
<evidence type="ECO:0000259" key="1">
    <source>
        <dbReference type="Pfam" id="PF20653"/>
    </source>
</evidence>
<dbReference type="PANTHER" id="PTHR21506">
    <property type="entry name" value="COMPONENT OF OLIGOMERIC GOLGI COMPLEX 6"/>
    <property type="match status" value="1"/>
</dbReference>
<dbReference type="Proteomes" id="UP000663864">
    <property type="component" value="Unassembled WGS sequence"/>
</dbReference>
<evidence type="ECO:0000313" key="3">
    <source>
        <dbReference type="Proteomes" id="UP000663864"/>
    </source>
</evidence>
<comment type="caution">
    <text evidence="2">The sequence shown here is derived from an EMBL/GenBank/DDBJ whole genome shotgun (WGS) entry which is preliminary data.</text>
</comment>
<protein>
    <recommendedName>
        <fullName evidence="1">Conserved Oligomeric Golgi complex subunit 6 C-terminal domain-containing protein</fullName>
    </recommendedName>
</protein>
<reference evidence="2" key="1">
    <citation type="submission" date="2021-02" db="EMBL/GenBank/DDBJ databases">
        <authorList>
            <person name="Nowell W R."/>
        </authorList>
    </citation>
    <scope>NUCLEOTIDE SEQUENCE</scope>
</reference>
<accession>A0A814BS45</accession>
<dbReference type="PANTHER" id="PTHR21506:SF0">
    <property type="entry name" value="CONSERVED OLIGOMERIC GOLGI COMPLEX SUBUNIT 6"/>
    <property type="match status" value="1"/>
</dbReference>
<dbReference type="InterPro" id="IPR048369">
    <property type="entry name" value="COG6_C"/>
</dbReference>
<dbReference type="EMBL" id="CAJNOT010000295">
    <property type="protein sequence ID" value="CAF0930367.1"/>
    <property type="molecule type" value="Genomic_DNA"/>
</dbReference>
<name>A0A814BS45_9BILA</name>
<dbReference type="GO" id="GO:0006891">
    <property type="term" value="P:intra-Golgi vesicle-mediated transport"/>
    <property type="evidence" value="ECO:0007669"/>
    <property type="project" value="InterPro"/>
</dbReference>
<dbReference type="SMART" id="SM01087">
    <property type="entry name" value="COG6"/>
    <property type="match status" value="1"/>
</dbReference>
<evidence type="ECO:0000313" key="2">
    <source>
        <dbReference type="EMBL" id="CAF0930367.1"/>
    </source>
</evidence>
<gene>
    <name evidence="2" type="ORF">ZHD862_LOCUS8902</name>
</gene>
<dbReference type="Pfam" id="PF20653">
    <property type="entry name" value="COG6_C"/>
    <property type="match status" value="1"/>
</dbReference>